<evidence type="ECO:0000313" key="3">
    <source>
        <dbReference type="Proteomes" id="UP000476176"/>
    </source>
</evidence>
<feature type="non-terminal residue" evidence="2">
    <location>
        <position position="139"/>
    </location>
</feature>
<sequence>MQVLEGRDARDAGIKDAESKRIGRAGPVKAQGGPHSRKRGDDGSKAAESRKMNKQSDWKVAKGRKSRGPRGQLDVQGLHGGRDEGTDNGDGTEVCAQLKRYLATDASQEYIFHTVTRLNDLAKERRFVAYKNSKKTKEG</sequence>
<proteinExistence type="predicted"/>
<dbReference type="Proteomes" id="UP000476176">
    <property type="component" value="Unassembled WGS sequence"/>
</dbReference>
<organism evidence="2 3">
    <name type="scientific">Phytophthora fragariae</name>
    <dbReference type="NCBI Taxonomy" id="53985"/>
    <lineage>
        <taxon>Eukaryota</taxon>
        <taxon>Sar</taxon>
        <taxon>Stramenopiles</taxon>
        <taxon>Oomycota</taxon>
        <taxon>Peronosporomycetes</taxon>
        <taxon>Peronosporales</taxon>
        <taxon>Peronosporaceae</taxon>
        <taxon>Phytophthora</taxon>
    </lineage>
</organism>
<evidence type="ECO:0000313" key="2">
    <source>
        <dbReference type="EMBL" id="KAE9144817.1"/>
    </source>
</evidence>
<evidence type="ECO:0000256" key="1">
    <source>
        <dbReference type="SAM" id="MobiDB-lite"/>
    </source>
</evidence>
<name>A0A6G0M4S4_9STRA</name>
<feature type="compositionally biased region" description="Basic and acidic residues" evidence="1">
    <location>
        <begin position="1"/>
        <end position="21"/>
    </location>
</feature>
<dbReference type="EMBL" id="QXGC01012737">
    <property type="protein sequence ID" value="KAE9144817.1"/>
    <property type="molecule type" value="Genomic_DNA"/>
</dbReference>
<feature type="region of interest" description="Disordered" evidence="1">
    <location>
        <begin position="1"/>
        <end position="91"/>
    </location>
</feature>
<protein>
    <submittedName>
        <fullName evidence="2">Uncharacterized protein</fullName>
    </submittedName>
</protein>
<gene>
    <name evidence="2" type="ORF">PF004_g33066</name>
</gene>
<accession>A0A6G0M4S4</accession>
<feature type="compositionally biased region" description="Basic and acidic residues" evidence="1">
    <location>
        <begin position="39"/>
        <end position="60"/>
    </location>
</feature>
<reference evidence="2 3" key="1">
    <citation type="submission" date="2018-09" db="EMBL/GenBank/DDBJ databases">
        <title>Genomic investigation of the strawberry pathogen Phytophthora fragariae indicates pathogenicity is determined by transcriptional variation in three key races.</title>
        <authorList>
            <person name="Adams T.M."/>
            <person name="Armitage A.D."/>
            <person name="Sobczyk M.K."/>
            <person name="Bates H.J."/>
            <person name="Dunwell J.M."/>
            <person name="Nellist C.F."/>
            <person name="Harrison R.J."/>
        </authorList>
    </citation>
    <scope>NUCLEOTIDE SEQUENCE [LARGE SCALE GENOMIC DNA]</scope>
    <source>
        <strain evidence="2 3">BC-23</strain>
    </source>
</reference>
<comment type="caution">
    <text evidence="2">The sequence shown here is derived from an EMBL/GenBank/DDBJ whole genome shotgun (WGS) entry which is preliminary data.</text>
</comment>
<dbReference type="AlphaFoldDB" id="A0A6G0M4S4"/>